<dbReference type="EMBL" id="KN399404">
    <property type="protein sequence ID" value="KHG13355.1"/>
    <property type="molecule type" value="Genomic_DNA"/>
</dbReference>
<proteinExistence type="predicted"/>
<dbReference type="AlphaFoldDB" id="A0A0B0NKL5"/>
<reference evidence="2" key="1">
    <citation type="submission" date="2014-09" db="EMBL/GenBank/DDBJ databases">
        <authorList>
            <person name="Mudge J."/>
            <person name="Ramaraj T."/>
            <person name="Lindquist I.E."/>
            <person name="Bharti A.K."/>
            <person name="Sundararajan A."/>
            <person name="Cameron C.T."/>
            <person name="Woodward J.E."/>
            <person name="May G.D."/>
            <person name="Brubaker C."/>
            <person name="Broadhvest J."/>
            <person name="Wilkins T.A."/>
        </authorList>
    </citation>
    <scope>NUCLEOTIDE SEQUENCE</scope>
    <source>
        <strain evidence="2">cv. AKA8401</strain>
    </source>
</reference>
<accession>A0A0B0NKL5</accession>
<protein>
    <submittedName>
        <fullName evidence="1">Uncharacterized protein</fullName>
    </submittedName>
</protein>
<name>A0A0B0NKL5_GOSAR</name>
<sequence length="31" mass="3728">MYVSKTTFNTLASICDFDICVRVRPRLVRWH</sequence>
<evidence type="ECO:0000313" key="1">
    <source>
        <dbReference type="EMBL" id="KHG13355.1"/>
    </source>
</evidence>
<dbReference type="Proteomes" id="UP000032142">
    <property type="component" value="Unassembled WGS sequence"/>
</dbReference>
<gene>
    <name evidence="1" type="ORF">F383_17318</name>
</gene>
<evidence type="ECO:0000313" key="2">
    <source>
        <dbReference type="Proteomes" id="UP000032142"/>
    </source>
</evidence>
<keyword evidence="2" id="KW-1185">Reference proteome</keyword>
<organism evidence="1 2">
    <name type="scientific">Gossypium arboreum</name>
    <name type="common">Tree cotton</name>
    <name type="synonym">Gossypium nanking</name>
    <dbReference type="NCBI Taxonomy" id="29729"/>
    <lineage>
        <taxon>Eukaryota</taxon>
        <taxon>Viridiplantae</taxon>
        <taxon>Streptophyta</taxon>
        <taxon>Embryophyta</taxon>
        <taxon>Tracheophyta</taxon>
        <taxon>Spermatophyta</taxon>
        <taxon>Magnoliopsida</taxon>
        <taxon>eudicotyledons</taxon>
        <taxon>Gunneridae</taxon>
        <taxon>Pentapetalae</taxon>
        <taxon>rosids</taxon>
        <taxon>malvids</taxon>
        <taxon>Malvales</taxon>
        <taxon>Malvaceae</taxon>
        <taxon>Malvoideae</taxon>
        <taxon>Gossypium</taxon>
    </lineage>
</organism>